<dbReference type="InterPro" id="IPR004146">
    <property type="entry name" value="DC1"/>
</dbReference>
<keyword evidence="2" id="KW-0677">Repeat</keyword>
<name>A0AAD9TD13_9ROSI</name>
<keyword evidence="1" id="KW-0479">Metal-binding</keyword>
<protein>
    <recommendedName>
        <fullName evidence="5">Phorbol-ester/DAG-type domain-containing protein</fullName>
    </recommendedName>
</protein>
<dbReference type="PROSITE" id="PS50081">
    <property type="entry name" value="ZF_DAG_PE_2"/>
    <property type="match status" value="1"/>
</dbReference>
<dbReference type="Proteomes" id="UP001280121">
    <property type="component" value="Unassembled WGS sequence"/>
</dbReference>
<keyword evidence="7" id="KW-1185">Reference proteome</keyword>
<keyword evidence="3" id="KW-0863">Zinc-finger</keyword>
<dbReference type="InterPro" id="IPR043145">
    <property type="entry name" value="Znf_ZZ_sf"/>
</dbReference>
<dbReference type="AlphaFoldDB" id="A0AAD9TD13"/>
<evidence type="ECO:0000313" key="6">
    <source>
        <dbReference type="EMBL" id="KAK2633716.1"/>
    </source>
</evidence>
<evidence type="ECO:0000259" key="5">
    <source>
        <dbReference type="PROSITE" id="PS50081"/>
    </source>
</evidence>
<evidence type="ECO:0000313" key="7">
    <source>
        <dbReference type="Proteomes" id="UP001280121"/>
    </source>
</evidence>
<accession>A0AAD9TD13</accession>
<dbReference type="EMBL" id="JANJYI010000009">
    <property type="protein sequence ID" value="KAK2633716.1"/>
    <property type="molecule type" value="Genomic_DNA"/>
</dbReference>
<dbReference type="PANTHER" id="PTHR46477">
    <property type="entry name" value="CYSTEINE/HISTIDINE-RICH C1 DOMAIN FAMILY PROTEIN"/>
    <property type="match status" value="1"/>
</dbReference>
<dbReference type="InterPro" id="IPR002219">
    <property type="entry name" value="PKC_DAG/PE"/>
</dbReference>
<evidence type="ECO:0000256" key="1">
    <source>
        <dbReference type="ARBA" id="ARBA00022723"/>
    </source>
</evidence>
<reference evidence="6" key="1">
    <citation type="journal article" date="2023" name="Plant J.">
        <title>Genome sequences and population genomics provide insights into the demographic history, inbreeding, and mutation load of two 'living fossil' tree species of Dipteronia.</title>
        <authorList>
            <person name="Feng Y."/>
            <person name="Comes H.P."/>
            <person name="Chen J."/>
            <person name="Zhu S."/>
            <person name="Lu R."/>
            <person name="Zhang X."/>
            <person name="Li P."/>
            <person name="Qiu J."/>
            <person name="Olsen K.M."/>
            <person name="Qiu Y."/>
        </authorList>
    </citation>
    <scope>NUCLEOTIDE SEQUENCE</scope>
    <source>
        <strain evidence="6">KIB01</strain>
    </source>
</reference>
<dbReference type="PANTHER" id="PTHR46477:SF5">
    <property type="entry name" value="PHORBOL-ESTER_DAG-TYPE DOMAIN-CONTAINING PROTEIN"/>
    <property type="match status" value="1"/>
</dbReference>
<feature type="domain" description="Phorbol-ester/DAG-type" evidence="5">
    <location>
        <begin position="11"/>
        <end position="59"/>
    </location>
</feature>
<dbReference type="Gene3D" id="3.30.60.90">
    <property type="match status" value="1"/>
</dbReference>
<evidence type="ECO:0000256" key="4">
    <source>
        <dbReference type="ARBA" id="ARBA00022833"/>
    </source>
</evidence>
<dbReference type="Pfam" id="PF03107">
    <property type="entry name" value="C1_2"/>
    <property type="match status" value="1"/>
</dbReference>
<organism evidence="6 7">
    <name type="scientific">Dipteronia dyeriana</name>
    <dbReference type="NCBI Taxonomy" id="168575"/>
    <lineage>
        <taxon>Eukaryota</taxon>
        <taxon>Viridiplantae</taxon>
        <taxon>Streptophyta</taxon>
        <taxon>Embryophyta</taxon>
        <taxon>Tracheophyta</taxon>
        <taxon>Spermatophyta</taxon>
        <taxon>Magnoliopsida</taxon>
        <taxon>eudicotyledons</taxon>
        <taxon>Gunneridae</taxon>
        <taxon>Pentapetalae</taxon>
        <taxon>rosids</taxon>
        <taxon>malvids</taxon>
        <taxon>Sapindales</taxon>
        <taxon>Sapindaceae</taxon>
        <taxon>Hippocastanoideae</taxon>
        <taxon>Acereae</taxon>
        <taxon>Dipteronia</taxon>
    </lineage>
</organism>
<evidence type="ECO:0000256" key="3">
    <source>
        <dbReference type="ARBA" id="ARBA00022771"/>
    </source>
</evidence>
<gene>
    <name evidence="6" type="ORF">Ddye_028508</name>
</gene>
<comment type="caution">
    <text evidence="6">The sequence shown here is derived from an EMBL/GenBank/DDBJ whole genome shotgun (WGS) entry which is preliminary data.</text>
</comment>
<dbReference type="SUPFAM" id="SSF57889">
    <property type="entry name" value="Cysteine-rich domain"/>
    <property type="match status" value="1"/>
</dbReference>
<evidence type="ECO:0000256" key="2">
    <source>
        <dbReference type="ARBA" id="ARBA00022737"/>
    </source>
</evidence>
<keyword evidence="4" id="KW-0862">Zinc</keyword>
<dbReference type="InterPro" id="IPR046349">
    <property type="entry name" value="C1-like_sf"/>
</dbReference>
<proteinExistence type="predicted"/>
<dbReference type="GO" id="GO:0008270">
    <property type="term" value="F:zinc ion binding"/>
    <property type="evidence" value="ECO:0007669"/>
    <property type="project" value="UniProtKB-KW"/>
</dbReference>
<sequence>MEEIFLPEFHPHNLQRKIYNNQYGCDGCREYGFSLTRFKCKQCDFDLHEECAHVKQNTTHDLYNNNIFKFFPKPRHHQSIIHCAVCGDSVKGFEYNCEELELCMHPRCHSLPSKFRFYHLEFMMSLDSFMSSECLWCSHDSIGCLNATSIIFM</sequence>